<accession>A0A6J5M8Y3</accession>
<dbReference type="SUPFAM" id="SSF89433">
    <property type="entry name" value="Baseplate structural protein gp8"/>
    <property type="match status" value="2"/>
</dbReference>
<organism evidence="1">
    <name type="scientific">uncultured Caudovirales phage</name>
    <dbReference type="NCBI Taxonomy" id="2100421"/>
    <lineage>
        <taxon>Viruses</taxon>
        <taxon>Duplodnaviria</taxon>
        <taxon>Heunggongvirae</taxon>
        <taxon>Uroviricota</taxon>
        <taxon>Caudoviricetes</taxon>
        <taxon>Peduoviridae</taxon>
        <taxon>Maltschvirus</taxon>
        <taxon>Maltschvirus maltsch</taxon>
    </lineage>
</organism>
<name>A0A6J5M8Y3_9CAUD</name>
<gene>
    <name evidence="1" type="ORF">UFOVP447_85</name>
</gene>
<dbReference type="Gene3D" id="2.60.340.10">
    <property type="entry name" value="baseplate structural protein gp8, domain 1"/>
    <property type="match status" value="2"/>
</dbReference>
<protein>
    <recommendedName>
        <fullName evidence="2">Baseplate wedge subunit</fullName>
    </recommendedName>
</protein>
<sequence>MSINQKITSTLNVQAAESFVQSVLENAAYYVFAAKHTPFGAGQGGGSDEIPPVPQDTVVSSIQVYNDMVFGKKVKDDSIINMIRRYEWNENSVYDMYRDNDTDLASKQFYVVIDDSIELNVYKCLFNNNGARSTQKPFGKDNTPIEFPQDGYIWKYMFTVDQFNIRKFATSEYIPVTPNQEVANNAVAGSIEIITVDNSGAGYNNYTVGQFPDTASIAVGSNLRFGLDASASSISTFYKDCLIRMTSGVATNEYRLITDYTITNGQKVITIDRAFNNRPNAGDEYEIFPNVFVYDVSGTSTANCVARAIVNSAIGNAISRVEVLSTGAGYRLATAKIKTANIVSVTSNAVVTPVISPPGGHGSNINNELFGRFVGISSSFIGNNEPLSANNDYRTVGLLKNPQFANVNIILDAGSITGSFITNEVVYRYKPVRLYGNVSISANSLVTGTDTAFIDTFRTNDRVIITNGITNIFANVQVITSDTLLTIDKEPTFTGSNCAIYLVEAVKFGKVTDYNSINISLTDVDPVGLEVSSYLLGEVSSCSARVSNTQPYVTVNGRNADEFNAFNQLTTFVGSFTSAVEFIEDEFLIQDTDDIDTSPTARVHSYRDNPGSANDYLYVTNVSNVFDLNGVTVIRGLTSNAYFDARYKYNGEIVPDSGEILYLENLKPITRDFKQTETVKLILEF</sequence>
<dbReference type="EMBL" id="LR796423">
    <property type="protein sequence ID" value="CAB4143148.1"/>
    <property type="molecule type" value="Genomic_DNA"/>
</dbReference>
<evidence type="ECO:0008006" key="2">
    <source>
        <dbReference type="Google" id="ProtNLM"/>
    </source>
</evidence>
<proteinExistence type="predicted"/>
<evidence type="ECO:0000313" key="1">
    <source>
        <dbReference type="EMBL" id="CAB4143148.1"/>
    </source>
</evidence>
<dbReference type="InterPro" id="IPR036327">
    <property type="entry name" value="Gp8_sf"/>
</dbReference>
<reference evidence="1" key="1">
    <citation type="submission" date="2020-04" db="EMBL/GenBank/DDBJ databases">
        <authorList>
            <person name="Chiriac C."/>
            <person name="Salcher M."/>
            <person name="Ghai R."/>
            <person name="Kavagutti S V."/>
        </authorList>
    </citation>
    <scope>NUCLEOTIDE SEQUENCE</scope>
</reference>